<reference evidence="4 5" key="1">
    <citation type="submission" date="2017-09" db="EMBL/GenBank/DDBJ databases">
        <title>Pseudomonas abyssi sp. nov. isolated from Abyssopelagic Water.</title>
        <authorList>
            <person name="Wei Y."/>
        </authorList>
    </citation>
    <scope>NUCLEOTIDE SEQUENCE [LARGE SCALE GENOMIC DNA]</scope>
    <source>
        <strain evidence="4 5">MT5</strain>
    </source>
</reference>
<feature type="chain" id="PRO_5011997249" description="Iron transporter" evidence="3">
    <location>
        <begin position="21"/>
        <end position="178"/>
    </location>
</feature>
<feature type="signal peptide" evidence="3">
    <location>
        <begin position="1"/>
        <end position="20"/>
    </location>
</feature>
<dbReference type="InterPro" id="IPR018470">
    <property type="entry name" value="Metal-bd_Tp34-typ"/>
</dbReference>
<evidence type="ECO:0000313" key="4">
    <source>
        <dbReference type="EMBL" id="PBK03440.1"/>
    </source>
</evidence>
<keyword evidence="5" id="KW-1185">Reference proteome</keyword>
<dbReference type="Proteomes" id="UP000242313">
    <property type="component" value="Unassembled WGS sequence"/>
</dbReference>
<dbReference type="InterPro" id="IPR038482">
    <property type="entry name" value="Tp34-type_sf"/>
</dbReference>
<proteinExistence type="inferred from homology"/>
<gene>
    <name evidence="4" type="ORF">CNQ84_14325</name>
</gene>
<dbReference type="EMBL" id="NTMR01000019">
    <property type="protein sequence ID" value="PBK03440.1"/>
    <property type="molecule type" value="Genomic_DNA"/>
</dbReference>
<dbReference type="RefSeq" id="WP_096005524.1">
    <property type="nucleotide sequence ID" value="NZ_NTMR01000019.1"/>
</dbReference>
<evidence type="ECO:0000313" key="5">
    <source>
        <dbReference type="Proteomes" id="UP000242313"/>
    </source>
</evidence>
<keyword evidence="2 3" id="KW-0732">Signal</keyword>
<dbReference type="AlphaFoldDB" id="A0A2A3MF10"/>
<comment type="caution">
    <text evidence="4">The sequence shown here is derived from an EMBL/GenBank/DDBJ whole genome shotgun (WGS) entry which is preliminary data.</text>
</comment>
<protein>
    <recommendedName>
        <fullName evidence="6">Iron transporter</fullName>
    </recommendedName>
</protein>
<evidence type="ECO:0000256" key="3">
    <source>
        <dbReference type="SAM" id="SignalP"/>
    </source>
</evidence>
<dbReference type="PIRSF" id="PIRSF017018">
    <property type="entry name" value="Tp34"/>
    <property type="match status" value="1"/>
</dbReference>
<comment type="similarity">
    <text evidence="1">Belongs to the UPF0423 family.</text>
</comment>
<sequence>MHLFKLIPFCLLTCAGALHAAEYPIGAPQHCGGMEVGAVYLQPIEMEPAGMMRPAAESDVHLEADISALEDNRNGFQEGSFVPYLRIAYHLQRDDSEQLISGDFHAMVASDGPHYGDNVKLDGPGRYQLTLQVSPPDTGHDHSFGRHTDRETGVAPWFQPCELTYSFVYAGTGKKGGY</sequence>
<name>A0A2A3MF10_9PSED</name>
<accession>A0A2A3MF10</accession>
<organism evidence="4 5">
    <name type="scientific">Pseudomonas abyssi</name>
    <dbReference type="NCBI Taxonomy" id="170540"/>
    <lineage>
        <taxon>Bacteria</taxon>
        <taxon>Pseudomonadati</taxon>
        <taxon>Pseudomonadota</taxon>
        <taxon>Gammaproteobacteria</taxon>
        <taxon>Pseudomonadales</taxon>
        <taxon>Pseudomonadaceae</taxon>
        <taxon>Pseudomonas</taxon>
    </lineage>
</organism>
<evidence type="ECO:0008006" key="6">
    <source>
        <dbReference type="Google" id="ProtNLM"/>
    </source>
</evidence>
<dbReference type="Pfam" id="PF10634">
    <property type="entry name" value="Iron_transport"/>
    <property type="match status" value="1"/>
</dbReference>
<evidence type="ECO:0000256" key="2">
    <source>
        <dbReference type="ARBA" id="ARBA00022729"/>
    </source>
</evidence>
<dbReference type="Gene3D" id="2.60.40.2480">
    <property type="entry name" value="Periplasmic metal-binding protein Tp34-type"/>
    <property type="match status" value="1"/>
</dbReference>
<evidence type="ECO:0000256" key="1">
    <source>
        <dbReference type="ARBA" id="ARBA00010013"/>
    </source>
</evidence>